<dbReference type="Proteomes" id="UP000192906">
    <property type="component" value="Unassembled WGS sequence"/>
</dbReference>
<protein>
    <submittedName>
        <fullName evidence="3">Osmotically-inducible protein OsmY, contains BON domain</fullName>
    </submittedName>
</protein>
<dbReference type="InterPro" id="IPR007055">
    <property type="entry name" value="BON_dom"/>
</dbReference>
<dbReference type="OrthoDB" id="5456508at2"/>
<evidence type="ECO:0000256" key="1">
    <source>
        <dbReference type="SAM" id="SignalP"/>
    </source>
</evidence>
<name>A0A1X7CWP4_9BACT</name>
<keyword evidence="4" id="KW-1185">Reference proteome</keyword>
<proteinExistence type="predicted"/>
<feature type="signal peptide" evidence="1">
    <location>
        <begin position="1"/>
        <end position="29"/>
    </location>
</feature>
<keyword evidence="1" id="KW-0732">Signal</keyword>
<organism evidence="3 4">
    <name type="scientific">Desulfovibrio gilichinskyi</name>
    <dbReference type="NCBI Taxonomy" id="1519643"/>
    <lineage>
        <taxon>Bacteria</taxon>
        <taxon>Pseudomonadati</taxon>
        <taxon>Thermodesulfobacteriota</taxon>
        <taxon>Desulfovibrionia</taxon>
        <taxon>Desulfovibrionales</taxon>
        <taxon>Desulfovibrionaceae</taxon>
        <taxon>Desulfovibrio</taxon>
    </lineage>
</organism>
<dbReference type="RefSeq" id="WP_085100161.1">
    <property type="nucleotide sequence ID" value="NZ_FWZU01000002.1"/>
</dbReference>
<dbReference type="STRING" id="1519643.SAMN06295933_1338"/>
<gene>
    <name evidence="3" type="ORF">SAMN06295933_1338</name>
</gene>
<dbReference type="Pfam" id="PF04972">
    <property type="entry name" value="BON"/>
    <property type="match status" value="1"/>
</dbReference>
<evidence type="ECO:0000313" key="3">
    <source>
        <dbReference type="EMBL" id="SMF04197.1"/>
    </source>
</evidence>
<evidence type="ECO:0000259" key="2">
    <source>
        <dbReference type="Pfam" id="PF04972"/>
    </source>
</evidence>
<accession>A0A1X7CWP4</accession>
<evidence type="ECO:0000313" key="4">
    <source>
        <dbReference type="Proteomes" id="UP000192906"/>
    </source>
</evidence>
<feature type="chain" id="PRO_5013072711" evidence="1">
    <location>
        <begin position="30"/>
        <end position="209"/>
    </location>
</feature>
<dbReference type="EMBL" id="FWZU01000002">
    <property type="protein sequence ID" value="SMF04197.1"/>
    <property type="molecule type" value="Genomic_DNA"/>
</dbReference>
<sequence>MNKILSSISLVLLFSLSLNCTFHESTAHAGFLPFGRMYKAAKDDRAYVVQASDTRLQLQLHKAILAENPSDILAISTFVYLGHGFLVGEVSSEEQSRSLVDAAKNVSGLNGISYYLPLKKNGENYETSSAFEIKIKGMLEPDYPSSKLTVKVVQNVVVALGVLTEQEQEKALNSLKNFNGVAKVINFIQSPSGAESKRDRPRPLRNFLN</sequence>
<reference evidence="4" key="1">
    <citation type="submission" date="2017-04" db="EMBL/GenBank/DDBJ databases">
        <authorList>
            <person name="Varghese N."/>
            <person name="Submissions S."/>
        </authorList>
    </citation>
    <scope>NUCLEOTIDE SEQUENCE [LARGE SCALE GENOMIC DNA]</scope>
    <source>
        <strain evidence="4">K3S</strain>
    </source>
</reference>
<dbReference type="AlphaFoldDB" id="A0A1X7CWP4"/>
<feature type="domain" description="BON" evidence="2">
    <location>
        <begin position="141"/>
        <end position="189"/>
    </location>
</feature>